<name>A0AA88KKC9_NAELO</name>
<accession>A0AA88KKC9</accession>
<comment type="caution">
    <text evidence="1">The sequence shown here is derived from an EMBL/GenBank/DDBJ whole genome shotgun (WGS) entry which is preliminary data.</text>
</comment>
<dbReference type="EMBL" id="PYSW02000023">
    <property type="protein sequence ID" value="KAG2382550.1"/>
    <property type="molecule type" value="Genomic_DNA"/>
</dbReference>
<organism evidence="1 2">
    <name type="scientific">Naegleria lovaniensis</name>
    <name type="common">Amoeba</name>
    <dbReference type="NCBI Taxonomy" id="51637"/>
    <lineage>
        <taxon>Eukaryota</taxon>
        <taxon>Discoba</taxon>
        <taxon>Heterolobosea</taxon>
        <taxon>Tetramitia</taxon>
        <taxon>Eutetramitia</taxon>
        <taxon>Vahlkampfiidae</taxon>
        <taxon>Naegleria</taxon>
    </lineage>
</organism>
<keyword evidence="2" id="KW-1185">Reference proteome</keyword>
<gene>
    <name evidence="1" type="ORF">C9374_005130</name>
</gene>
<dbReference type="AlphaFoldDB" id="A0AA88KKC9"/>
<dbReference type="GeneID" id="68097585"/>
<protein>
    <submittedName>
        <fullName evidence="1">Uncharacterized protein</fullName>
    </submittedName>
</protein>
<reference evidence="1 2" key="1">
    <citation type="journal article" date="2018" name="BMC Genomics">
        <title>The genome of Naegleria lovaniensis, the basis for a comparative approach to unravel pathogenicity factors of the human pathogenic amoeba N. fowleri.</title>
        <authorList>
            <person name="Liechti N."/>
            <person name="Schurch N."/>
            <person name="Bruggmann R."/>
            <person name="Wittwer M."/>
        </authorList>
    </citation>
    <scope>NUCLEOTIDE SEQUENCE [LARGE SCALE GENOMIC DNA]</scope>
    <source>
        <strain evidence="1 2">ATCC 30569</strain>
    </source>
</reference>
<dbReference type="RefSeq" id="XP_044548229.1">
    <property type="nucleotide sequence ID" value="XM_044694847.1"/>
</dbReference>
<dbReference type="Proteomes" id="UP000816034">
    <property type="component" value="Unassembled WGS sequence"/>
</dbReference>
<proteinExistence type="predicted"/>
<sequence length="164" mass="18440">MPHSTISPTAYNTCKNILNLVPTLPPTDDTTFSVEGVYVSVAHYEYDSKRLDDSTPLIPDKQTIRVNYDYPLSTPAIKEFKCPEQGFTQKQLVALICEGYKEIYDEEEKSTSVQPQPMNVAHPGCHLVNRCRTTGVYGIWGHCIGDLMLTYDASNDLFTIRVDS</sequence>
<evidence type="ECO:0000313" key="1">
    <source>
        <dbReference type="EMBL" id="KAG2382550.1"/>
    </source>
</evidence>
<evidence type="ECO:0000313" key="2">
    <source>
        <dbReference type="Proteomes" id="UP000816034"/>
    </source>
</evidence>